<accession>A0A645G9N3</accession>
<protein>
    <submittedName>
        <fullName evidence="1">Uncharacterized protein</fullName>
    </submittedName>
</protein>
<organism evidence="1">
    <name type="scientific">bioreactor metagenome</name>
    <dbReference type="NCBI Taxonomy" id="1076179"/>
    <lineage>
        <taxon>unclassified sequences</taxon>
        <taxon>metagenomes</taxon>
        <taxon>ecological metagenomes</taxon>
    </lineage>
</organism>
<reference evidence="1" key="1">
    <citation type="submission" date="2019-08" db="EMBL/GenBank/DDBJ databases">
        <authorList>
            <person name="Kucharzyk K."/>
            <person name="Murdoch R.W."/>
            <person name="Higgins S."/>
            <person name="Loffler F."/>
        </authorList>
    </citation>
    <scope>NUCLEOTIDE SEQUENCE</scope>
</reference>
<comment type="caution">
    <text evidence="1">The sequence shown here is derived from an EMBL/GenBank/DDBJ whole genome shotgun (WGS) entry which is preliminary data.</text>
</comment>
<gene>
    <name evidence="1" type="ORF">SDC9_171010</name>
</gene>
<dbReference type="EMBL" id="VSSQ01072182">
    <property type="protein sequence ID" value="MPN23617.1"/>
    <property type="molecule type" value="Genomic_DNA"/>
</dbReference>
<dbReference type="AlphaFoldDB" id="A0A645G9N3"/>
<sequence length="119" mass="12650">MHGGDFGAEGSGRAKDADELRHVIMQPRVSGDCPDTLLYDIIWINRSSFPAYFEAPPVFTGGINGSGIYPGPRDPDRLLRGLCFAGASDPRAGAHAPGAVPQDTAPHHAVFPADIDLRL</sequence>
<name>A0A645G9N3_9ZZZZ</name>
<evidence type="ECO:0000313" key="1">
    <source>
        <dbReference type="EMBL" id="MPN23617.1"/>
    </source>
</evidence>
<proteinExistence type="predicted"/>